<dbReference type="GeneID" id="88182649"/>
<dbReference type="KEGG" id="cdeu:CNBG_9398"/>
<dbReference type="VEuPathDB" id="FungiDB:CNBG_9398"/>
<dbReference type="Proteomes" id="UP000029445">
    <property type="component" value="Chromosome 6"/>
</dbReference>
<reference evidence="2 3" key="2">
    <citation type="journal article" date="2018" name="Proc. Natl. Acad. Sci.">
        <title>RNAi is a critical determinant of centromere evolution in closely related fungi.</title>
        <authorList>
            <person name="Yadav V."/>
            <person name="Sun S."/>
            <person name="Billmyre R.B."/>
            <person name="Thimmappa B.C."/>
            <person name="Shea T."/>
            <person name="Lintner R."/>
            <person name="Bakkeren G."/>
            <person name="Cuomo C.A."/>
            <person name="Heitman J."/>
            <person name="Sanyal K."/>
        </authorList>
    </citation>
    <scope>NUCLEOTIDE SEQUENCE [LARGE SCALE GENOMIC DNA]</scope>
    <source>
        <strain evidence="2 3">R265</strain>
    </source>
</reference>
<organism evidence="2 3">
    <name type="scientific">Cryptococcus deuterogattii (strain R265)</name>
    <name type="common">Cryptococcus gattii VGII (strain R265)</name>
    <dbReference type="NCBI Taxonomy" id="294750"/>
    <lineage>
        <taxon>Eukaryota</taxon>
        <taxon>Fungi</taxon>
        <taxon>Dikarya</taxon>
        <taxon>Basidiomycota</taxon>
        <taxon>Agaricomycotina</taxon>
        <taxon>Tremellomycetes</taxon>
        <taxon>Tremellales</taxon>
        <taxon>Cryptococcaceae</taxon>
        <taxon>Cryptococcus</taxon>
        <taxon>Cryptococcus gattii species complex</taxon>
    </lineage>
</organism>
<evidence type="ECO:0000313" key="2">
    <source>
        <dbReference type="EMBL" id="KNX49939.1"/>
    </source>
</evidence>
<evidence type="ECO:0000313" key="3">
    <source>
        <dbReference type="Proteomes" id="UP000029445"/>
    </source>
</evidence>
<name>A0A0L6DHF1_CRYD2</name>
<dbReference type="OrthoDB" id="2564755at2759"/>
<feature type="region of interest" description="Disordered" evidence="1">
    <location>
        <begin position="1"/>
        <end position="56"/>
    </location>
</feature>
<keyword evidence="3" id="KW-1185">Reference proteome</keyword>
<dbReference type="RefSeq" id="XP_062886160.1">
    <property type="nucleotide sequence ID" value="XM_063030285.1"/>
</dbReference>
<protein>
    <submittedName>
        <fullName evidence="2">Uncharacterized protein</fullName>
    </submittedName>
</protein>
<proteinExistence type="predicted"/>
<dbReference type="AlphaFoldDB" id="A0A0L6DHF1"/>
<feature type="region of interest" description="Disordered" evidence="1">
    <location>
        <begin position="240"/>
        <end position="267"/>
    </location>
</feature>
<accession>A0A0L6DHF1</accession>
<dbReference type="EMBL" id="CP025764">
    <property type="protein sequence ID" value="KNX49939.1"/>
    <property type="molecule type" value="Genomic_DNA"/>
</dbReference>
<reference evidence="2 3" key="1">
    <citation type="journal article" date="2011" name="MBio">
        <title>Genome variation in Cryptococcus gattii, an emerging pathogen of immunocompetent hosts.</title>
        <authorList>
            <person name="D'Souza C.A."/>
            <person name="Kronstad J.W."/>
            <person name="Taylor G."/>
            <person name="Warren R."/>
            <person name="Yuen M."/>
            <person name="Hu G."/>
            <person name="Jung W.H."/>
            <person name="Sham A."/>
            <person name="Kidd S.E."/>
            <person name="Tangen K."/>
            <person name="Lee N."/>
            <person name="Zeilmaker T."/>
            <person name="Sawkins J."/>
            <person name="McVicker G."/>
            <person name="Shah S."/>
            <person name="Gnerre S."/>
            <person name="Griggs A."/>
            <person name="Zeng Q."/>
            <person name="Bartlett K."/>
            <person name="Li W."/>
            <person name="Wang X."/>
            <person name="Heitman J."/>
            <person name="Stajich J.E."/>
            <person name="Fraser J.A."/>
            <person name="Meyer W."/>
            <person name="Carter D."/>
            <person name="Schein J."/>
            <person name="Krzywinski M."/>
            <person name="Kwon-Chung K.J."/>
            <person name="Varma A."/>
            <person name="Wang J."/>
            <person name="Brunham R."/>
            <person name="Fyfe M."/>
            <person name="Ouellette B.F."/>
            <person name="Siddiqui A."/>
            <person name="Marra M."/>
            <person name="Jones S."/>
            <person name="Holt R."/>
            <person name="Birren B.W."/>
            <person name="Galagan J.E."/>
            <person name="Cuomo C.A."/>
        </authorList>
    </citation>
    <scope>NUCLEOTIDE SEQUENCE [LARGE SCALE GENOMIC DNA]</scope>
    <source>
        <strain evidence="2 3">R265</strain>
    </source>
</reference>
<sequence length="310" mass="35065">MAVPPPPDLNRNTFIFRPDSSKQRRGLFSGKTQSGVSPHSQAQGSNNRASIPTPAVTLPSPKTVGLGAAAGNYWGNEVPLSQIQILPQEVLYAGPVRPDPMMYASHKRGFWAKISDWWDGEPCEENPRLPRSTPKQHRPVAGLTLQVTQTAAGSYTSLPPAFQNPASPPSLSALPRWEQKLIEKQQKVEMKRWKKMENEQKKLYKGNRKLITWEESKNLKAMGKELNKNQFDHVHIPFHNGQRRLPQDHGPEHPKPKSEPEEPKKEILTSMILPQEEFGVRRLSRGDGGRYDWPMMSRTMTHALMDLAHD</sequence>
<gene>
    <name evidence="2" type="ORF">CNBG_9398</name>
</gene>
<feature type="compositionally biased region" description="Basic and acidic residues" evidence="1">
    <location>
        <begin position="245"/>
        <end position="267"/>
    </location>
</feature>
<evidence type="ECO:0000256" key="1">
    <source>
        <dbReference type="SAM" id="MobiDB-lite"/>
    </source>
</evidence>
<feature type="compositionally biased region" description="Polar residues" evidence="1">
    <location>
        <begin position="30"/>
        <end position="50"/>
    </location>
</feature>